<keyword evidence="1" id="KW-0469">Meiosis</keyword>
<dbReference type="GO" id="GO:0090173">
    <property type="term" value="P:regulation of synaptonemal complex assembly"/>
    <property type="evidence" value="ECO:0007669"/>
    <property type="project" value="InterPro"/>
</dbReference>
<dbReference type="InterPro" id="IPR019734">
    <property type="entry name" value="TPR_rpt"/>
</dbReference>
<accession>A0AAD4F9N7</accession>
<name>A0AAD4F9N7_9PLEO</name>
<dbReference type="Gene3D" id="1.25.40.10">
    <property type="entry name" value="Tetratricopeptide repeat domain"/>
    <property type="match status" value="1"/>
</dbReference>
<evidence type="ECO:0000256" key="3">
    <source>
        <dbReference type="PROSITE-ProRule" id="PRU00339"/>
    </source>
</evidence>
<dbReference type="PROSITE" id="PS50005">
    <property type="entry name" value="TPR"/>
    <property type="match status" value="1"/>
</dbReference>
<reference evidence="5" key="1">
    <citation type="submission" date="2021-07" db="EMBL/GenBank/DDBJ databases">
        <title>Genome Resource of American Ginseng Black Spot Pathogen Alternaria panax.</title>
        <authorList>
            <person name="Qiu C."/>
            <person name="Wang W."/>
            <person name="Liu Z."/>
        </authorList>
    </citation>
    <scope>NUCLEOTIDE SEQUENCE</scope>
    <source>
        <strain evidence="5">BNCC115425</strain>
    </source>
</reference>
<dbReference type="PANTHER" id="PTHR40375:SF2">
    <property type="entry name" value="SPORULATION-SPECIFIC PROTEIN 22"/>
    <property type="match status" value="1"/>
</dbReference>
<evidence type="ECO:0000256" key="2">
    <source>
        <dbReference type="ARBA" id="ARBA00031845"/>
    </source>
</evidence>
<dbReference type="GO" id="GO:0051321">
    <property type="term" value="P:meiotic cell cycle"/>
    <property type="evidence" value="ECO:0007669"/>
    <property type="project" value="UniProtKB-KW"/>
</dbReference>
<gene>
    <name evidence="5" type="ORF">G6011_07078</name>
</gene>
<keyword evidence="3" id="KW-0802">TPR repeat</keyword>
<feature type="repeat" description="TPR" evidence="3">
    <location>
        <begin position="254"/>
        <end position="287"/>
    </location>
</feature>
<dbReference type="InterPro" id="IPR039057">
    <property type="entry name" value="Spo22/ZIP4"/>
</dbReference>
<dbReference type="SUPFAM" id="SSF48452">
    <property type="entry name" value="TPR-like"/>
    <property type="match status" value="1"/>
</dbReference>
<dbReference type="PANTHER" id="PTHR40375">
    <property type="entry name" value="SPORULATION-SPECIFIC PROTEIN 22"/>
    <property type="match status" value="1"/>
</dbReference>
<protein>
    <recommendedName>
        <fullName evidence="2">Protein ZIP4 homolog</fullName>
    </recommendedName>
</protein>
<organism evidence="5 6">
    <name type="scientific">Alternaria panax</name>
    <dbReference type="NCBI Taxonomy" id="48097"/>
    <lineage>
        <taxon>Eukaryota</taxon>
        <taxon>Fungi</taxon>
        <taxon>Dikarya</taxon>
        <taxon>Ascomycota</taxon>
        <taxon>Pezizomycotina</taxon>
        <taxon>Dothideomycetes</taxon>
        <taxon>Pleosporomycetidae</taxon>
        <taxon>Pleosporales</taxon>
        <taxon>Pleosporineae</taxon>
        <taxon>Pleosporaceae</taxon>
        <taxon>Alternaria</taxon>
        <taxon>Alternaria sect. Panax</taxon>
    </lineage>
</organism>
<dbReference type="EMBL" id="JAANER010000010">
    <property type="protein sequence ID" value="KAG9185747.1"/>
    <property type="molecule type" value="Genomic_DNA"/>
</dbReference>
<evidence type="ECO:0000256" key="4">
    <source>
        <dbReference type="SAM" id="MobiDB-lite"/>
    </source>
</evidence>
<feature type="region of interest" description="Disordered" evidence="4">
    <location>
        <begin position="905"/>
        <end position="933"/>
    </location>
</feature>
<feature type="compositionally biased region" description="Polar residues" evidence="4">
    <location>
        <begin position="905"/>
        <end position="916"/>
    </location>
</feature>
<sequence>MPPAQSAAKSEREKKLNAVLSKCHDLPEVVPALPVMLILIPAFASTLGKRVDAIDDAKKTITLIADLKTQIRGLPLQASSALTAKQDELDRLGTALWNQATRLRRDEPSTGTDDSGENATALDICMFTSFLRAYAFLLLDSGGGQGPRGQQRKNCIRLIKVALKAARVCIVGNVLEVATKVLERAAEYEDVLSKRIEGENERDKELADGLRAQYFAMRTTLAWRNDRMDMAEHMFRKCKELGTSFNATTTEQLADLLYEIGKAALAKRDYEAAARWLERAYDVLEEQDLDMLSPEIGELRLCIMQSLVKAYMKTKTAETQEKAWQTVKLMETDFRDKMIVSLLKIELLSSAQSIDTAEFYNVLLRMIRTVVLNDTNFKTIMHHIHKLKDHSNATACKALDHLIDIRLFREENQSWIEKAVITRIWIGTNNGSSENVLEQLQELFDTVDQNSKIRLSAPATHAAQTLLWKRAEAAFSQEQHHVAETWCRMCLHAIFEKAGVQNKAKIARKIMQCALVRQDYEAAKEVHSTMPESGRDEPVTRYLMYKAGLRSGDEGFAADCLEHVCRSSAKDATLLYACVIEAQNAGNKRQAIRALEKVLERYEHSAPAGIHLPALLRSTARMLESELTKDGDIDTGVLRQLCNVFEGACAQAKASHTRPSTPAKELFTAVEFEWFSKNAYNISLKYCADMPPELLARLLNCCTDFIKILKETTQSDADGDLCLRLVFCEFLAACTYTTLARAEDDSEQSTHYYLEARKHSQEFRRAAAEGIDNLSGSSQADIISKHFQIVKLELEAVLKLQKWDELDELFDQCWKYKSPDHYETLADLVLVIHACIVKAEVDKKYQTKVLSVLEKIINLTCRQPNRDITKLARWLRCLFNLSLEHDEKVSLKCIEQVTHIAARQQSTLHSSTTTAELHTPPPSTNPKKNVHGADPADDCIKELECYPRTELEWLASTLFNRAVDYYLQENDDATKNWADWAFVVAQWIDDNGATRDNLMGRFANLKLGE</sequence>
<dbReference type="Proteomes" id="UP001199106">
    <property type="component" value="Unassembled WGS sequence"/>
</dbReference>
<comment type="caution">
    <text evidence="5">The sequence shown here is derived from an EMBL/GenBank/DDBJ whole genome shotgun (WGS) entry which is preliminary data.</text>
</comment>
<evidence type="ECO:0000313" key="5">
    <source>
        <dbReference type="EMBL" id="KAG9185747.1"/>
    </source>
</evidence>
<dbReference type="Pfam" id="PF08631">
    <property type="entry name" value="SPO22"/>
    <property type="match status" value="1"/>
</dbReference>
<evidence type="ECO:0000313" key="6">
    <source>
        <dbReference type="Proteomes" id="UP001199106"/>
    </source>
</evidence>
<proteinExistence type="predicted"/>
<dbReference type="InterPro" id="IPR011990">
    <property type="entry name" value="TPR-like_helical_dom_sf"/>
</dbReference>
<evidence type="ECO:0000256" key="1">
    <source>
        <dbReference type="ARBA" id="ARBA00023254"/>
    </source>
</evidence>
<dbReference type="InterPro" id="IPR013940">
    <property type="entry name" value="Spo22/ZIP4/TEX11"/>
</dbReference>
<dbReference type="AlphaFoldDB" id="A0AAD4F9N7"/>
<keyword evidence="6" id="KW-1185">Reference proteome</keyword>